<gene>
    <name evidence="1" type="ORF">Tci_342276</name>
</gene>
<dbReference type="AlphaFoldDB" id="A0A699H9N3"/>
<accession>A0A699H9N3</accession>
<evidence type="ECO:0008006" key="2">
    <source>
        <dbReference type="Google" id="ProtNLM"/>
    </source>
</evidence>
<protein>
    <recommendedName>
        <fullName evidence="2">Gag-Pol polyprotein</fullName>
    </recommendedName>
</protein>
<sequence length="234" mass="26723">MELVLMAKAFKLNYSTPNNNNQRVSSNPHNRKIAQPGIRRYNYGGLGHLARNCKVRPRRRDVAYLQTQLLIAQKEEARIQLQAEEFDLMAAATNLDEIEDVNANCILMANLQQALTSGTQTDKAPIYDSDGSAKVHHLENCYYNDIFNMFTQEERYTKLLEPIPKPHQVQQNNSNVISEVSIVEQDGGTVEQHPTTIKEKRAYFESLYNNLAIEVEKVNTVNRKLRETNADLTT</sequence>
<name>A0A699H9N3_TANCI</name>
<dbReference type="EMBL" id="BKCJ010124616">
    <property type="protein sequence ID" value="GEX70301.1"/>
    <property type="molecule type" value="Genomic_DNA"/>
</dbReference>
<proteinExistence type="predicted"/>
<evidence type="ECO:0000313" key="1">
    <source>
        <dbReference type="EMBL" id="GEX70301.1"/>
    </source>
</evidence>
<reference evidence="1" key="1">
    <citation type="journal article" date="2019" name="Sci. Rep.">
        <title>Draft genome of Tanacetum cinerariifolium, the natural source of mosquito coil.</title>
        <authorList>
            <person name="Yamashiro T."/>
            <person name="Shiraishi A."/>
            <person name="Satake H."/>
            <person name="Nakayama K."/>
        </authorList>
    </citation>
    <scope>NUCLEOTIDE SEQUENCE</scope>
</reference>
<organism evidence="1">
    <name type="scientific">Tanacetum cinerariifolium</name>
    <name type="common">Dalmatian daisy</name>
    <name type="synonym">Chrysanthemum cinerariifolium</name>
    <dbReference type="NCBI Taxonomy" id="118510"/>
    <lineage>
        <taxon>Eukaryota</taxon>
        <taxon>Viridiplantae</taxon>
        <taxon>Streptophyta</taxon>
        <taxon>Embryophyta</taxon>
        <taxon>Tracheophyta</taxon>
        <taxon>Spermatophyta</taxon>
        <taxon>Magnoliopsida</taxon>
        <taxon>eudicotyledons</taxon>
        <taxon>Gunneridae</taxon>
        <taxon>Pentapetalae</taxon>
        <taxon>asterids</taxon>
        <taxon>campanulids</taxon>
        <taxon>Asterales</taxon>
        <taxon>Asteraceae</taxon>
        <taxon>Asteroideae</taxon>
        <taxon>Anthemideae</taxon>
        <taxon>Anthemidinae</taxon>
        <taxon>Tanacetum</taxon>
    </lineage>
</organism>
<comment type="caution">
    <text evidence="1">The sequence shown here is derived from an EMBL/GenBank/DDBJ whole genome shotgun (WGS) entry which is preliminary data.</text>
</comment>